<dbReference type="Pfam" id="PF00534">
    <property type="entry name" value="Glycos_transf_1"/>
    <property type="match status" value="1"/>
</dbReference>
<feature type="domain" description="Glycosyl transferase family 1" evidence="1">
    <location>
        <begin position="181"/>
        <end position="340"/>
    </location>
</feature>
<protein>
    <recommendedName>
        <fullName evidence="5">Glycosyl transferase</fullName>
    </recommendedName>
</protein>
<dbReference type="Gene3D" id="3.40.50.2000">
    <property type="entry name" value="Glycogen Phosphorylase B"/>
    <property type="match status" value="2"/>
</dbReference>
<evidence type="ECO:0000313" key="3">
    <source>
        <dbReference type="EMBL" id="OEF25933.1"/>
    </source>
</evidence>
<feature type="domain" description="Glycosyltransferase subfamily 4-like N-terminal" evidence="2">
    <location>
        <begin position="12"/>
        <end position="167"/>
    </location>
</feature>
<sequence length="364" mass="40763">MNILLVITGLEVGGAERQVIDIADELISHGHKVTIAYFLGTARLRPKKNEVKLVELGSGKKNIWAFLFGFLSLISLIKALKPDVVHAHMFHAIIISRLIRIFIRIPRLICTSHSSYDGGRLRMLCYRITSYFGDEFTNVSQKAVDQLEDRGAAKKGSMLAILNGININNFSYSSEKRYFIRQDFFESTQILLSVGRFHKAKDYPNLLQAFFLICKVRSDVELWIAGDGPLKKEMVALIKSLGLERKVKLLGIRDDIPYLMNAADIYVLSSAWEGFGLVVAEAMATERVVVATDCGGVREVVGDCGFLVPASDSILLSDALNDALRLNNKSRVKLGKSARLRIKEHYSINVTVQKWLDIYIGRPN</sequence>
<gene>
    <name evidence="3" type="ORF">A1QC_07625</name>
</gene>
<dbReference type="InterPro" id="IPR001296">
    <property type="entry name" value="Glyco_trans_1"/>
</dbReference>
<reference evidence="3 4" key="1">
    <citation type="journal article" date="2012" name="Science">
        <title>Ecological populations of bacteria act as socially cohesive units of antibiotic production and resistance.</title>
        <authorList>
            <person name="Cordero O.X."/>
            <person name="Wildschutte H."/>
            <person name="Kirkup B."/>
            <person name="Proehl S."/>
            <person name="Ngo L."/>
            <person name="Hussain F."/>
            <person name="Le Roux F."/>
            <person name="Mincer T."/>
            <person name="Polz M.F."/>
        </authorList>
    </citation>
    <scope>NUCLEOTIDE SEQUENCE [LARGE SCALE GENOMIC DNA]</scope>
    <source>
        <strain evidence="3 4">1S-45</strain>
    </source>
</reference>
<dbReference type="PANTHER" id="PTHR12526">
    <property type="entry name" value="GLYCOSYLTRANSFERASE"/>
    <property type="match status" value="1"/>
</dbReference>
<evidence type="ECO:0000313" key="4">
    <source>
        <dbReference type="Proteomes" id="UP000094070"/>
    </source>
</evidence>
<dbReference type="GO" id="GO:1901135">
    <property type="term" value="P:carbohydrate derivative metabolic process"/>
    <property type="evidence" value="ECO:0007669"/>
    <property type="project" value="UniProtKB-ARBA"/>
</dbReference>
<comment type="caution">
    <text evidence="3">The sequence shown here is derived from an EMBL/GenBank/DDBJ whole genome shotgun (WGS) entry which is preliminary data.</text>
</comment>
<name>A0A1E5E2Y8_9VIBR</name>
<dbReference type="Proteomes" id="UP000094070">
    <property type="component" value="Unassembled WGS sequence"/>
</dbReference>
<keyword evidence="4" id="KW-1185">Reference proteome</keyword>
<dbReference type="EMBL" id="AJYK02000054">
    <property type="protein sequence ID" value="OEF25933.1"/>
    <property type="molecule type" value="Genomic_DNA"/>
</dbReference>
<dbReference type="STRING" id="1188252.A1QC_07625"/>
<evidence type="ECO:0008006" key="5">
    <source>
        <dbReference type="Google" id="ProtNLM"/>
    </source>
</evidence>
<evidence type="ECO:0000259" key="2">
    <source>
        <dbReference type="Pfam" id="PF13439"/>
    </source>
</evidence>
<dbReference type="eggNOG" id="COG0438">
    <property type="taxonomic scope" value="Bacteria"/>
</dbReference>
<dbReference type="AlphaFoldDB" id="A0A1E5E2Y8"/>
<accession>A0A1E5E2Y8</accession>
<evidence type="ECO:0000259" key="1">
    <source>
        <dbReference type="Pfam" id="PF00534"/>
    </source>
</evidence>
<proteinExistence type="predicted"/>
<dbReference type="InterPro" id="IPR028098">
    <property type="entry name" value="Glyco_trans_4-like_N"/>
</dbReference>
<dbReference type="Pfam" id="PF13439">
    <property type="entry name" value="Glyco_transf_4"/>
    <property type="match status" value="1"/>
</dbReference>
<dbReference type="SUPFAM" id="SSF53756">
    <property type="entry name" value="UDP-Glycosyltransferase/glycogen phosphorylase"/>
    <property type="match status" value="1"/>
</dbReference>
<organism evidence="3 4">
    <name type="scientific">Vibrio rumoiensis 1S-45</name>
    <dbReference type="NCBI Taxonomy" id="1188252"/>
    <lineage>
        <taxon>Bacteria</taxon>
        <taxon>Pseudomonadati</taxon>
        <taxon>Pseudomonadota</taxon>
        <taxon>Gammaproteobacteria</taxon>
        <taxon>Vibrionales</taxon>
        <taxon>Vibrionaceae</taxon>
        <taxon>Vibrio</taxon>
    </lineage>
</organism>
<dbReference type="GO" id="GO:0016757">
    <property type="term" value="F:glycosyltransferase activity"/>
    <property type="evidence" value="ECO:0007669"/>
    <property type="project" value="InterPro"/>
</dbReference>
<dbReference type="RefSeq" id="WP_017024498.1">
    <property type="nucleotide sequence ID" value="NZ_AJYK02000054.1"/>
</dbReference>
<dbReference type="OrthoDB" id="5906457at2"/>
<dbReference type="PANTHER" id="PTHR12526:SF630">
    <property type="entry name" value="GLYCOSYLTRANSFERASE"/>
    <property type="match status" value="1"/>
</dbReference>